<keyword evidence="1" id="KW-0812">Transmembrane</keyword>
<dbReference type="EMBL" id="FOOG01000003">
    <property type="protein sequence ID" value="SFF60544.1"/>
    <property type="molecule type" value="Genomic_DNA"/>
</dbReference>
<keyword evidence="1" id="KW-0472">Membrane</keyword>
<name>A0A1I2K122_9BACI</name>
<keyword evidence="1" id="KW-1133">Transmembrane helix</keyword>
<organism evidence="2 3">
    <name type="scientific">Halobacillus alkaliphilus</name>
    <dbReference type="NCBI Taxonomy" id="396056"/>
    <lineage>
        <taxon>Bacteria</taxon>
        <taxon>Bacillati</taxon>
        <taxon>Bacillota</taxon>
        <taxon>Bacilli</taxon>
        <taxon>Bacillales</taxon>
        <taxon>Bacillaceae</taxon>
        <taxon>Halobacillus</taxon>
    </lineage>
</organism>
<dbReference type="AlphaFoldDB" id="A0A1I2K122"/>
<sequence length="48" mass="5652">MSLFLSHNSSLLMIVRQKKNFTVDLNIIRLKLIIWVSTLFVISQFKSK</sequence>
<keyword evidence="3" id="KW-1185">Reference proteome</keyword>
<proteinExistence type="predicted"/>
<feature type="transmembrane region" description="Helical" evidence="1">
    <location>
        <begin position="21"/>
        <end position="42"/>
    </location>
</feature>
<reference evidence="3" key="1">
    <citation type="submission" date="2016-10" db="EMBL/GenBank/DDBJ databases">
        <authorList>
            <person name="Varghese N."/>
            <person name="Submissions S."/>
        </authorList>
    </citation>
    <scope>NUCLEOTIDE SEQUENCE [LARGE SCALE GENOMIC DNA]</scope>
    <source>
        <strain evidence="3">FP5</strain>
    </source>
</reference>
<gene>
    <name evidence="2" type="ORF">SAMN05216353_10323</name>
</gene>
<protein>
    <submittedName>
        <fullName evidence="2">Uncharacterized protein</fullName>
    </submittedName>
</protein>
<evidence type="ECO:0000313" key="2">
    <source>
        <dbReference type="EMBL" id="SFF60544.1"/>
    </source>
</evidence>
<accession>A0A1I2K122</accession>
<evidence type="ECO:0000256" key="1">
    <source>
        <dbReference type="SAM" id="Phobius"/>
    </source>
</evidence>
<evidence type="ECO:0000313" key="3">
    <source>
        <dbReference type="Proteomes" id="UP000198897"/>
    </source>
</evidence>
<dbReference type="Proteomes" id="UP000198897">
    <property type="component" value="Unassembled WGS sequence"/>
</dbReference>